<feature type="non-terminal residue" evidence="1">
    <location>
        <position position="1"/>
    </location>
</feature>
<dbReference type="AlphaFoldDB" id="A0A068VMM1"/>
<gene>
    <name evidence="1" type="ORF">GSCOC_T00004174001</name>
</gene>
<dbReference type="STRING" id="49390.A0A068VMM1"/>
<organism evidence="1 2">
    <name type="scientific">Coffea canephora</name>
    <name type="common">Robusta coffee</name>
    <dbReference type="NCBI Taxonomy" id="49390"/>
    <lineage>
        <taxon>Eukaryota</taxon>
        <taxon>Viridiplantae</taxon>
        <taxon>Streptophyta</taxon>
        <taxon>Embryophyta</taxon>
        <taxon>Tracheophyta</taxon>
        <taxon>Spermatophyta</taxon>
        <taxon>Magnoliopsida</taxon>
        <taxon>eudicotyledons</taxon>
        <taxon>Gunneridae</taxon>
        <taxon>Pentapetalae</taxon>
        <taxon>asterids</taxon>
        <taxon>lamiids</taxon>
        <taxon>Gentianales</taxon>
        <taxon>Rubiaceae</taxon>
        <taxon>Ixoroideae</taxon>
        <taxon>Gardenieae complex</taxon>
        <taxon>Bertiereae - Coffeeae clade</taxon>
        <taxon>Coffeeae</taxon>
        <taxon>Coffea</taxon>
    </lineage>
</organism>
<evidence type="ECO:0000313" key="1">
    <source>
        <dbReference type="EMBL" id="CDP21946.1"/>
    </source>
</evidence>
<dbReference type="PANTHER" id="PTHR46662:SF110">
    <property type="entry name" value="OS11G0233000 PROTEIN"/>
    <property type="match status" value="1"/>
</dbReference>
<dbReference type="PhylomeDB" id="A0A068VMM1"/>
<dbReference type="SUPFAM" id="SSF52058">
    <property type="entry name" value="L domain-like"/>
    <property type="match status" value="1"/>
</dbReference>
<dbReference type="Gramene" id="CDP21946">
    <property type="protein sequence ID" value="CDP21946"/>
    <property type="gene ID" value="GSCOC_T00004174001"/>
</dbReference>
<dbReference type="InterPro" id="IPR032675">
    <property type="entry name" value="LRR_dom_sf"/>
</dbReference>
<dbReference type="PANTHER" id="PTHR46662">
    <property type="entry name" value="DI-GLUCOSE BINDING PROTEIN WITH LEUCINE-RICH REPEAT DOMAIN-CONTAINING PROTEIN"/>
    <property type="match status" value="1"/>
</dbReference>
<dbReference type="Pfam" id="PF00560">
    <property type="entry name" value="LRR_1"/>
    <property type="match status" value="2"/>
</dbReference>
<dbReference type="InParanoid" id="A0A068VMM1"/>
<sequence length="243" mass="27330">NNNFTGEIAPWFGFLDKTSVSVRKNLLLFLIYQSFEILALSYNSISGKIPTEILNLSKLKYLGTPFNHLSSSIVAFSNHNISQEKLHHGLYHLTILPSTIFRISNLEFINLLGNQLSGNLPVCCYPKSLIQLHLSYNQLNSKFLSGLSQGIIFSLYILSNFEFAGERPKEIGNLQSLESLFMANNMLLGSMSMEIYNMSELREIGFGNNSLSGALPKCICDQLLELESLYLHRNNLDGQLPEN</sequence>
<dbReference type="Gene3D" id="3.80.10.10">
    <property type="entry name" value="Ribonuclease Inhibitor"/>
    <property type="match status" value="1"/>
</dbReference>
<dbReference type="InterPro" id="IPR001611">
    <property type="entry name" value="Leu-rich_rpt"/>
</dbReference>
<evidence type="ECO:0000313" key="2">
    <source>
        <dbReference type="Proteomes" id="UP000295252"/>
    </source>
</evidence>
<protein>
    <submittedName>
        <fullName evidence="1">DH200=94 genomic scaffold, scaffold_8119</fullName>
    </submittedName>
</protein>
<reference evidence="2" key="1">
    <citation type="journal article" date="2014" name="Science">
        <title>The coffee genome provides insight into the convergent evolution of caffeine biosynthesis.</title>
        <authorList>
            <person name="Denoeud F."/>
            <person name="Carretero-Paulet L."/>
            <person name="Dereeper A."/>
            <person name="Droc G."/>
            <person name="Guyot R."/>
            <person name="Pietrella M."/>
            <person name="Zheng C."/>
            <person name="Alberti A."/>
            <person name="Anthony F."/>
            <person name="Aprea G."/>
            <person name="Aury J.M."/>
            <person name="Bento P."/>
            <person name="Bernard M."/>
            <person name="Bocs S."/>
            <person name="Campa C."/>
            <person name="Cenci A."/>
            <person name="Combes M.C."/>
            <person name="Crouzillat D."/>
            <person name="Da Silva C."/>
            <person name="Daddiego L."/>
            <person name="De Bellis F."/>
            <person name="Dussert S."/>
            <person name="Garsmeur O."/>
            <person name="Gayraud T."/>
            <person name="Guignon V."/>
            <person name="Jahn K."/>
            <person name="Jamilloux V."/>
            <person name="Joet T."/>
            <person name="Labadie K."/>
            <person name="Lan T."/>
            <person name="Leclercq J."/>
            <person name="Lepelley M."/>
            <person name="Leroy T."/>
            <person name="Li L.T."/>
            <person name="Librado P."/>
            <person name="Lopez L."/>
            <person name="Munoz A."/>
            <person name="Noel B."/>
            <person name="Pallavicini A."/>
            <person name="Perrotta G."/>
            <person name="Poncet V."/>
            <person name="Pot D."/>
            <person name="Priyono X."/>
            <person name="Rigoreau M."/>
            <person name="Rouard M."/>
            <person name="Rozas J."/>
            <person name="Tranchant-Dubreuil C."/>
            <person name="VanBuren R."/>
            <person name="Zhang Q."/>
            <person name="Andrade A.C."/>
            <person name="Argout X."/>
            <person name="Bertrand B."/>
            <person name="de Kochko A."/>
            <person name="Graziosi G."/>
            <person name="Henry R.J."/>
            <person name="Jayarama X."/>
            <person name="Ming R."/>
            <person name="Nagai C."/>
            <person name="Rounsley S."/>
            <person name="Sankoff D."/>
            <person name="Giuliano G."/>
            <person name="Albert V.A."/>
            <person name="Wincker P."/>
            <person name="Lashermes P."/>
        </authorList>
    </citation>
    <scope>NUCLEOTIDE SEQUENCE [LARGE SCALE GENOMIC DNA]</scope>
    <source>
        <strain evidence="2">cv. DH200-94</strain>
    </source>
</reference>
<dbReference type="EMBL" id="HG747203">
    <property type="protein sequence ID" value="CDP21946.1"/>
    <property type="molecule type" value="Genomic_DNA"/>
</dbReference>
<keyword evidence="2" id="KW-1185">Reference proteome</keyword>
<name>A0A068VMM1_COFCA</name>
<proteinExistence type="predicted"/>
<accession>A0A068VMM1</accession>
<dbReference type="Proteomes" id="UP000295252">
    <property type="component" value="Unassembled WGS sequence"/>
</dbReference>